<keyword evidence="2 4" id="KW-0418">Kinase</keyword>
<dbReference type="GO" id="GO:0005524">
    <property type="term" value="F:ATP binding"/>
    <property type="evidence" value="ECO:0007669"/>
    <property type="project" value="InterPro"/>
</dbReference>
<dbReference type="Proteomes" id="UP000253529">
    <property type="component" value="Unassembled WGS sequence"/>
</dbReference>
<organism evidence="4 5">
    <name type="scientific">Roseiarcus fermentans</name>
    <dbReference type="NCBI Taxonomy" id="1473586"/>
    <lineage>
        <taxon>Bacteria</taxon>
        <taxon>Pseudomonadati</taxon>
        <taxon>Pseudomonadota</taxon>
        <taxon>Alphaproteobacteria</taxon>
        <taxon>Hyphomicrobiales</taxon>
        <taxon>Roseiarcaceae</taxon>
        <taxon>Roseiarcus</taxon>
    </lineage>
</organism>
<dbReference type="Gene3D" id="3.40.367.20">
    <property type="match status" value="1"/>
</dbReference>
<evidence type="ECO:0000256" key="3">
    <source>
        <dbReference type="RuleBase" id="RU004046"/>
    </source>
</evidence>
<dbReference type="EMBL" id="QNRK01000041">
    <property type="protein sequence ID" value="RBP04042.1"/>
    <property type="molecule type" value="Genomic_DNA"/>
</dbReference>
<dbReference type="InterPro" id="IPR043129">
    <property type="entry name" value="ATPase_NBD"/>
</dbReference>
<evidence type="ECO:0000313" key="4">
    <source>
        <dbReference type="EMBL" id="RBP04042.1"/>
    </source>
</evidence>
<dbReference type="SUPFAM" id="SSF53067">
    <property type="entry name" value="Actin-like ATPase domain"/>
    <property type="match status" value="1"/>
</dbReference>
<dbReference type="GO" id="GO:0005829">
    <property type="term" value="C:cytosol"/>
    <property type="evidence" value="ECO:0007669"/>
    <property type="project" value="TreeGrafter"/>
</dbReference>
<gene>
    <name evidence="4" type="ORF">DFR50_14114</name>
</gene>
<dbReference type="GO" id="GO:0006096">
    <property type="term" value="P:glycolytic process"/>
    <property type="evidence" value="ECO:0007669"/>
    <property type="project" value="InterPro"/>
</dbReference>
<sequence length="334" mass="34938">MTAFSFPFPALVCDTGGTNVRFALSPAPGAPLGPIVHLVTDDYPGLPEAIEAAAPKLGARARSMIVCGAGPVVGRELKLTNAPWVMDGPETARRAGLEQGLLLNDFEAQALSLPAIEGDWTRPIGPVAFGGPGPQVILGPGTGLGIAALVEAEGRFTPVSSEACHISFGPVTEEEFALWPHLERAHGRITSESVLNGSGLARVHRARMVALGRPDPHLEPPQVTAAALADPNGEVADSVRLYWRIMARFAGDMAVTFVATGGVTLSGGVLPRLVDFLDDAAFRTTFEDKAPVDALAKRIATRLIVRSDAVLAGMAAIAAAPDRYGVDYAARGWV</sequence>
<dbReference type="AlphaFoldDB" id="A0A366ENP7"/>
<dbReference type="InterPro" id="IPR003836">
    <property type="entry name" value="Glucokinase"/>
</dbReference>
<protein>
    <submittedName>
        <fullName evidence="4">Glucokinase</fullName>
    </submittedName>
</protein>
<comment type="similarity">
    <text evidence="3">Belongs to the bacterial glucokinase family.</text>
</comment>
<dbReference type="Pfam" id="PF02685">
    <property type="entry name" value="Glucokinase"/>
    <property type="match status" value="1"/>
</dbReference>
<evidence type="ECO:0000313" key="5">
    <source>
        <dbReference type="Proteomes" id="UP000253529"/>
    </source>
</evidence>
<dbReference type="CDD" id="cd24008">
    <property type="entry name" value="ASKHA_NBD_GLK"/>
    <property type="match status" value="1"/>
</dbReference>
<dbReference type="Gene3D" id="3.30.420.40">
    <property type="match status" value="1"/>
</dbReference>
<keyword evidence="5" id="KW-1185">Reference proteome</keyword>
<dbReference type="GO" id="GO:0005536">
    <property type="term" value="F:D-glucose binding"/>
    <property type="evidence" value="ECO:0007669"/>
    <property type="project" value="InterPro"/>
</dbReference>
<name>A0A366ENP7_9HYPH</name>
<keyword evidence="1" id="KW-0808">Transferase</keyword>
<comment type="caution">
    <text evidence="4">The sequence shown here is derived from an EMBL/GenBank/DDBJ whole genome shotgun (WGS) entry which is preliminary data.</text>
</comment>
<dbReference type="OrthoDB" id="9800595at2"/>
<dbReference type="RefSeq" id="WP_113892326.1">
    <property type="nucleotide sequence ID" value="NZ_QNRK01000041.1"/>
</dbReference>
<dbReference type="GO" id="GO:0004340">
    <property type="term" value="F:glucokinase activity"/>
    <property type="evidence" value="ECO:0007669"/>
    <property type="project" value="InterPro"/>
</dbReference>
<reference evidence="4 5" key="1">
    <citation type="submission" date="2018-06" db="EMBL/GenBank/DDBJ databases">
        <title>Genomic Encyclopedia of Type Strains, Phase IV (KMG-IV): sequencing the most valuable type-strain genomes for metagenomic binning, comparative biology and taxonomic classification.</title>
        <authorList>
            <person name="Goeker M."/>
        </authorList>
    </citation>
    <scope>NUCLEOTIDE SEQUENCE [LARGE SCALE GENOMIC DNA]</scope>
    <source>
        <strain evidence="4 5">DSM 24875</strain>
    </source>
</reference>
<evidence type="ECO:0000256" key="2">
    <source>
        <dbReference type="ARBA" id="ARBA00022777"/>
    </source>
</evidence>
<evidence type="ECO:0000256" key="1">
    <source>
        <dbReference type="ARBA" id="ARBA00022679"/>
    </source>
</evidence>
<dbReference type="PANTHER" id="PTHR47690:SF1">
    <property type="entry name" value="GLUCOKINASE"/>
    <property type="match status" value="1"/>
</dbReference>
<proteinExistence type="inferred from homology"/>
<accession>A0A366ENP7</accession>
<dbReference type="InterPro" id="IPR050201">
    <property type="entry name" value="Bacterial_glucokinase"/>
</dbReference>
<dbReference type="PANTHER" id="PTHR47690">
    <property type="entry name" value="GLUCOKINASE"/>
    <property type="match status" value="1"/>
</dbReference>